<organism evidence="4 5">
    <name type="scientific">Armillaria borealis</name>
    <dbReference type="NCBI Taxonomy" id="47425"/>
    <lineage>
        <taxon>Eukaryota</taxon>
        <taxon>Fungi</taxon>
        <taxon>Dikarya</taxon>
        <taxon>Basidiomycota</taxon>
        <taxon>Agaricomycotina</taxon>
        <taxon>Agaricomycetes</taxon>
        <taxon>Agaricomycetidae</taxon>
        <taxon>Agaricales</taxon>
        <taxon>Marasmiineae</taxon>
        <taxon>Physalacriaceae</taxon>
        <taxon>Armillaria</taxon>
    </lineage>
</organism>
<dbReference type="EMBL" id="JAUEPT010000023">
    <property type="protein sequence ID" value="KAK0443174.1"/>
    <property type="molecule type" value="Genomic_DNA"/>
</dbReference>
<keyword evidence="2" id="KW-0560">Oxidoreductase</keyword>
<name>A0AA39JIQ0_9AGAR</name>
<comment type="caution">
    <text evidence="4">The sequence shown here is derived from an EMBL/GenBank/DDBJ whole genome shotgun (WGS) entry which is preliminary data.</text>
</comment>
<comment type="similarity">
    <text evidence="3">Belongs to the ustYa family.</text>
</comment>
<keyword evidence="5" id="KW-1185">Reference proteome</keyword>
<evidence type="ECO:0000313" key="4">
    <source>
        <dbReference type="EMBL" id="KAK0443174.1"/>
    </source>
</evidence>
<dbReference type="Pfam" id="PF11807">
    <property type="entry name" value="UstYa"/>
    <property type="match status" value="1"/>
</dbReference>
<comment type="pathway">
    <text evidence="1">Mycotoxin biosynthesis.</text>
</comment>
<dbReference type="AlphaFoldDB" id="A0AA39JIQ0"/>
<dbReference type="GO" id="GO:0043386">
    <property type="term" value="P:mycotoxin biosynthetic process"/>
    <property type="evidence" value="ECO:0007669"/>
    <property type="project" value="InterPro"/>
</dbReference>
<reference evidence="4" key="1">
    <citation type="submission" date="2023-06" db="EMBL/GenBank/DDBJ databases">
        <authorList>
            <consortium name="Lawrence Berkeley National Laboratory"/>
            <person name="Ahrendt S."/>
            <person name="Sahu N."/>
            <person name="Indic B."/>
            <person name="Wong-Bajracharya J."/>
            <person name="Merenyi Z."/>
            <person name="Ke H.-M."/>
            <person name="Monk M."/>
            <person name="Kocsube S."/>
            <person name="Drula E."/>
            <person name="Lipzen A."/>
            <person name="Balint B."/>
            <person name="Henrissat B."/>
            <person name="Andreopoulos B."/>
            <person name="Martin F.M."/>
            <person name="Harder C.B."/>
            <person name="Rigling D."/>
            <person name="Ford K.L."/>
            <person name="Foster G.D."/>
            <person name="Pangilinan J."/>
            <person name="Papanicolaou A."/>
            <person name="Barry K."/>
            <person name="LaButti K."/>
            <person name="Viragh M."/>
            <person name="Koriabine M."/>
            <person name="Yan M."/>
            <person name="Riley R."/>
            <person name="Champramary S."/>
            <person name="Plett K.L."/>
            <person name="Tsai I.J."/>
            <person name="Slot J."/>
            <person name="Sipos G."/>
            <person name="Plett J."/>
            <person name="Nagy L.G."/>
            <person name="Grigoriev I.V."/>
        </authorList>
    </citation>
    <scope>NUCLEOTIDE SEQUENCE</scope>
    <source>
        <strain evidence="4">FPL87.14</strain>
    </source>
</reference>
<evidence type="ECO:0008006" key="6">
    <source>
        <dbReference type="Google" id="ProtNLM"/>
    </source>
</evidence>
<sequence>MALPLHPRLAALTVEDSERYGLEDAEDWESIVPDGHGFVRLDDTFYAVSMYHQMHCLMSFRHLVLTSANNGTASSHAIMHGSHCLSYLRQMVLCQADITLEETFPAHNTDGRKTHAAYGVGVTHECRDWTEVREFATKNYVEWMEEDKDYAATVGDKKPE</sequence>
<evidence type="ECO:0000256" key="2">
    <source>
        <dbReference type="ARBA" id="ARBA00023002"/>
    </source>
</evidence>
<dbReference type="PANTHER" id="PTHR33365">
    <property type="entry name" value="YALI0B05434P"/>
    <property type="match status" value="1"/>
</dbReference>
<dbReference type="Proteomes" id="UP001175226">
    <property type="component" value="Unassembled WGS sequence"/>
</dbReference>
<evidence type="ECO:0000256" key="3">
    <source>
        <dbReference type="ARBA" id="ARBA00035112"/>
    </source>
</evidence>
<evidence type="ECO:0000256" key="1">
    <source>
        <dbReference type="ARBA" id="ARBA00004685"/>
    </source>
</evidence>
<accession>A0AA39JIQ0</accession>
<dbReference type="GO" id="GO:0016491">
    <property type="term" value="F:oxidoreductase activity"/>
    <property type="evidence" value="ECO:0007669"/>
    <property type="project" value="UniProtKB-KW"/>
</dbReference>
<dbReference type="InterPro" id="IPR021765">
    <property type="entry name" value="UstYa-like"/>
</dbReference>
<protein>
    <recommendedName>
        <fullName evidence="6">Oxidase ustYa</fullName>
    </recommendedName>
</protein>
<dbReference type="PANTHER" id="PTHR33365:SF11">
    <property type="entry name" value="TAT PATHWAY SIGNAL SEQUENCE"/>
    <property type="match status" value="1"/>
</dbReference>
<proteinExistence type="inferred from homology"/>
<evidence type="ECO:0000313" key="5">
    <source>
        <dbReference type="Proteomes" id="UP001175226"/>
    </source>
</evidence>
<gene>
    <name evidence="4" type="ORF">EV421DRAFT_1890806</name>
</gene>